<evidence type="ECO:0000256" key="11">
    <source>
        <dbReference type="ARBA" id="ARBA00048138"/>
    </source>
</evidence>
<dbReference type="NCBIfam" id="TIGR01488">
    <property type="entry name" value="HAD-SF-IB"/>
    <property type="match status" value="1"/>
</dbReference>
<dbReference type="RefSeq" id="WP_158061353.1">
    <property type="nucleotide sequence ID" value="NZ_CP044427.1"/>
</dbReference>
<keyword evidence="9" id="KW-0718">Serine biosynthesis</keyword>
<reference evidence="14 15" key="1">
    <citation type="submission" date="2019-09" db="EMBL/GenBank/DDBJ databases">
        <title>Serinicoccus pratensis sp. nov., isolated from meadow soil.</title>
        <authorList>
            <person name="Zhang W."/>
        </authorList>
    </citation>
    <scope>NUCLEOTIDE SEQUENCE [LARGE SCALE GENOMIC DNA]</scope>
    <source>
        <strain evidence="14 15">W204</strain>
    </source>
</reference>
<feature type="active site" description="Nucleophile" evidence="13">
    <location>
        <position position="82"/>
    </location>
</feature>
<dbReference type="GO" id="GO:0005737">
    <property type="term" value="C:cytoplasm"/>
    <property type="evidence" value="ECO:0007669"/>
    <property type="project" value="TreeGrafter"/>
</dbReference>
<keyword evidence="6" id="KW-0479">Metal-binding</keyword>
<dbReference type="EC" id="3.1.3.3" evidence="4"/>
<keyword evidence="7 14" id="KW-0378">Hydrolase</keyword>
<dbReference type="Pfam" id="PF12710">
    <property type="entry name" value="HAD"/>
    <property type="match status" value="1"/>
</dbReference>
<evidence type="ECO:0000256" key="10">
    <source>
        <dbReference type="ARBA" id="ARBA00031693"/>
    </source>
</evidence>
<dbReference type="SFLD" id="SFLDG01136">
    <property type="entry name" value="C1.6:_Phosphoserine_Phosphatas"/>
    <property type="match status" value="1"/>
</dbReference>
<dbReference type="CDD" id="cd07500">
    <property type="entry name" value="HAD_PSP"/>
    <property type="match status" value="1"/>
</dbReference>
<dbReference type="PANTHER" id="PTHR43344:SF2">
    <property type="entry name" value="PHOSPHOSERINE PHOSPHATASE"/>
    <property type="match status" value="1"/>
</dbReference>
<evidence type="ECO:0000256" key="6">
    <source>
        <dbReference type="ARBA" id="ARBA00022723"/>
    </source>
</evidence>
<protein>
    <recommendedName>
        <fullName evidence="4">phosphoserine phosphatase</fullName>
        <ecNumber evidence="4">3.1.3.3</ecNumber>
    </recommendedName>
    <alternativeName>
        <fullName evidence="10">O-phosphoserine phosphohydrolase</fullName>
    </alternativeName>
</protein>
<comment type="catalytic activity">
    <reaction evidence="12">
        <text>O-phospho-D-serine + H2O = D-serine + phosphate</text>
        <dbReference type="Rhea" id="RHEA:24873"/>
        <dbReference type="ChEBI" id="CHEBI:15377"/>
        <dbReference type="ChEBI" id="CHEBI:35247"/>
        <dbReference type="ChEBI" id="CHEBI:43474"/>
        <dbReference type="ChEBI" id="CHEBI:58680"/>
        <dbReference type="EC" id="3.1.3.3"/>
    </reaction>
</comment>
<keyword evidence="5" id="KW-0028">Amino-acid biosynthesis</keyword>
<dbReference type="SUPFAM" id="SSF56784">
    <property type="entry name" value="HAD-like"/>
    <property type="match status" value="1"/>
</dbReference>
<evidence type="ECO:0000256" key="5">
    <source>
        <dbReference type="ARBA" id="ARBA00022605"/>
    </source>
</evidence>
<dbReference type="GO" id="GO:0000287">
    <property type="term" value="F:magnesium ion binding"/>
    <property type="evidence" value="ECO:0007669"/>
    <property type="project" value="TreeGrafter"/>
</dbReference>
<dbReference type="SFLD" id="SFLDS00003">
    <property type="entry name" value="Haloacid_Dehalogenase"/>
    <property type="match status" value="1"/>
</dbReference>
<dbReference type="SFLD" id="SFLDF00029">
    <property type="entry name" value="phosphoserine_phosphatase"/>
    <property type="match status" value="1"/>
</dbReference>
<dbReference type="KEGG" id="serw:FY030_09855"/>
<comment type="cofactor">
    <cofactor evidence="1">
        <name>Mg(2+)</name>
        <dbReference type="ChEBI" id="CHEBI:18420"/>
    </cofactor>
</comment>
<comment type="pathway">
    <text evidence="2">Amino-acid biosynthesis; L-serine biosynthesis; L-serine from 3-phospho-D-glycerate: step 3/3.</text>
</comment>
<dbReference type="GO" id="GO:0036424">
    <property type="term" value="F:L-phosphoserine phosphatase activity"/>
    <property type="evidence" value="ECO:0007669"/>
    <property type="project" value="InterPro"/>
</dbReference>
<organism evidence="14 15">
    <name type="scientific">Ornithinimicrobium pratense</name>
    <dbReference type="NCBI Taxonomy" id="2593973"/>
    <lineage>
        <taxon>Bacteria</taxon>
        <taxon>Bacillati</taxon>
        <taxon>Actinomycetota</taxon>
        <taxon>Actinomycetes</taxon>
        <taxon>Micrococcales</taxon>
        <taxon>Ornithinimicrobiaceae</taxon>
        <taxon>Ornithinimicrobium</taxon>
    </lineage>
</organism>
<dbReference type="EMBL" id="CP044427">
    <property type="protein sequence ID" value="QFG68967.1"/>
    <property type="molecule type" value="Genomic_DNA"/>
</dbReference>
<proteinExistence type="inferred from homology"/>
<dbReference type="InterPro" id="IPR004469">
    <property type="entry name" value="PSP"/>
</dbReference>
<keyword evidence="8" id="KW-0460">Magnesium</keyword>
<dbReference type="Proteomes" id="UP000326546">
    <property type="component" value="Chromosome"/>
</dbReference>
<dbReference type="PANTHER" id="PTHR43344">
    <property type="entry name" value="PHOSPHOSERINE PHOSPHATASE"/>
    <property type="match status" value="1"/>
</dbReference>
<evidence type="ECO:0000313" key="14">
    <source>
        <dbReference type="EMBL" id="QFG68967.1"/>
    </source>
</evidence>
<dbReference type="Gene3D" id="3.40.50.1000">
    <property type="entry name" value="HAD superfamily/HAD-like"/>
    <property type="match status" value="1"/>
</dbReference>
<evidence type="ECO:0000313" key="15">
    <source>
        <dbReference type="Proteomes" id="UP000326546"/>
    </source>
</evidence>
<keyword evidence="15" id="KW-1185">Reference proteome</keyword>
<evidence type="ECO:0000256" key="7">
    <source>
        <dbReference type="ARBA" id="ARBA00022801"/>
    </source>
</evidence>
<evidence type="ECO:0000256" key="2">
    <source>
        <dbReference type="ARBA" id="ARBA00005135"/>
    </source>
</evidence>
<accession>A0A5J6V5U5</accession>
<dbReference type="SFLD" id="SFLDG01137">
    <property type="entry name" value="C1.6.1:_Phosphoserine_Phosphat"/>
    <property type="match status" value="1"/>
</dbReference>
<gene>
    <name evidence="14" type="primary">serB</name>
    <name evidence="14" type="ORF">FY030_09855</name>
</gene>
<dbReference type="AlphaFoldDB" id="A0A5J6V5U5"/>
<sequence>MPVLTLLAPPTRPDLTDAAVRQAAAGRTLAEVRWLAAGSAVVARVGGPDAVDEEAWARWQEQGVDLVVQPDGPRRRRVLVADMDSTMIEQECIDELAAYAGVGDRVAHITARAMNGELDFAAALHERVALLRDLPESLIATVIEERVTFTPGGEVLVATMRAQGAYTALVSGGFTQFTQAVAARLGFQEHRANTLQTRDGRLTGEVMPPVLGKEAKVATLEQIVARLGLHTRDVLAVGDGANDLPMLQRAGTGLALHAKPVVATQVPVRVNHADLTAALFLQGYAEQEFVRPA</sequence>
<comment type="catalytic activity">
    <reaction evidence="11">
        <text>O-phospho-L-serine + H2O = L-serine + phosphate</text>
        <dbReference type="Rhea" id="RHEA:21208"/>
        <dbReference type="ChEBI" id="CHEBI:15377"/>
        <dbReference type="ChEBI" id="CHEBI:33384"/>
        <dbReference type="ChEBI" id="CHEBI:43474"/>
        <dbReference type="ChEBI" id="CHEBI:57524"/>
        <dbReference type="EC" id="3.1.3.3"/>
    </reaction>
</comment>
<dbReference type="InterPro" id="IPR050582">
    <property type="entry name" value="HAD-like_SerB"/>
</dbReference>
<evidence type="ECO:0000256" key="8">
    <source>
        <dbReference type="ARBA" id="ARBA00022842"/>
    </source>
</evidence>
<dbReference type="UniPathway" id="UPA00135">
    <property type="reaction ID" value="UER00198"/>
</dbReference>
<dbReference type="GO" id="GO:0006564">
    <property type="term" value="P:L-serine biosynthetic process"/>
    <property type="evidence" value="ECO:0007669"/>
    <property type="project" value="UniProtKB-KW"/>
</dbReference>
<dbReference type="OrthoDB" id="9792539at2"/>
<feature type="active site" description="Proton donor" evidence="13">
    <location>
        <position position="84"/>
    </location>
</feature>
<comment type="similarity">
    <text evidence="3">Belongs to the HAD-like hydrolase superfamily. SerB family.</text>
</comment>
<dbReference type="InterPro" id="IPR036412">
    <property type="entry name" value="HAD-like_sf"/>
</dbReference>
<evidence type="ECO:0000256" key="12">
    <source>
        <dbReference type="ARBA" id="ARBA00048523"/>
    </source>
</evidence>
<evidence type="ECO:0000256" key="4">
    <source>
        <dbReference type="ARBA" id="ARBA00012640"/>
    </source>
</evidence>
<dbReference type="NCBIfam" id="TIGR00338">
    <property type="entry name" value="serB"/>
    <property type="match status" value="1"/>
</dbReference>
<evidence type="ECO:0000256" key="13">
    <source>
        <dbReference type="PIRSR" id="PIRSR604469-1"/>
    </source>
</evidence>
<dbReference type="InterPro" id="IPR023214">
    <property type="entry name" value="HAD_sf"/>
</dbReference>
<evidence type="ECO:0000256" key="9">
    <source>
        <dbReference type="ARBA" id="ARBA00023299"/>
    </source>
</evidence>
<name>A0A5J6V5U5_9MICO</name>
<evidence type="ECO:0000256" key="1">
    <source>
        <dbReference type="ARBA" id="ARBA00001946"/>
    </source>
</evidence>
<evidence type="ECO:0000256" key="3">
    <source>
        <dbReference type="ARBA" id="ARBA00009184"/>
    </source>
</evidence>